<dbReference type="SUPFAM" id="SSF54106">
    <property type="entry name" value="LysM domain"/>
    <property type="match status" value="1"/>
</dbReference>
<gene>
    <name evidence="2" type="ORF">M6B22_02930</name>
</gene>
<dbReference type="Gene3D" id="3.10.350.10">
    <property type="entry name" value="LysM domain"/>
    <property type="match status" value="1"/>
</dbReference>
<dbReference type="CDD" id="cd00118">
    <property type="entry name" value="LysM"/>
    <property type="match status" value="1"/>
</dbReference>
<dbReference type="RefSeq" id="WP_269444279.1">
    <property type="nucleotide sequence ID" value="NZ_CP097463.1"/>
</dbReference>
<accession>A0ABY7JYU4</accession>
<dbReference type="InterPro" id="IPR018392">
    <property type="entry name" value="LysM"/>
</dbReference>
<name>A0ABY7JYU4_9ACTN</name>
<evidence type="ECO:0000313" key="2">
    <source>
        <dbReference type="EMBL" id="WAX57732.1"/>
    </source>
</evidence>
<protein>
    <submittedName>
        <fullName evidence="2">LysM peptidoglycan-binding domain-containing protein</fullName>
    </submittedName>
</protein>
<dbReference type="Proteomes" id="UP001164693">
    <property type="component" value="Chromosome"/>
</dbReference>
<dbReference type="EMBL" id="CP097463">
    <property type="protein sequence ID" value="WAX57732.1"/>
    <property type="molecule type" value="Genomic_DNA"/>
</dbReference>
<dbReference type="PROSITE" id="PS51782">
    <property type="entry name" value="LYSM"/>
    <property type="match status" value="1"/>
</dbReference>
<reference evidence="2" key="1">
    <citation type="submission" date="2022-05" db="EMBL/GenBank/DDBJ databases">
        <title>Jatrophihabitans sp. SB3-54 whole genome sequence.</title>
        <authorList>
            <person name="Suh M.K."/>
            <person name="Eom M.K."/>
            <person name="Kim J.S."/>
            <person name="Kim H.S."/>
            <person name="Do H.E."/>
            <person name="Shin Y.K."/>
            <person name="Lee J.-S."/>
        </authorList>
    </citation>
    <scope>NUCLEOTIDE SEQUENCE</scope>
    <source>
        <strain evidence="2">SB3-54</strain>
    </source>
</reference>
<evidence type="ECO:0000313" key="3">
    <source>
        <dbReference type="Proteomes" id="UP001164693"/>
    </source>
</evidence>
<feature type="domain" description="LysM" evidence="1">
    <location>
        <begin position="168"/>
        <end position="215"/>
    </location>
</feature>
<proteinExistence type="predicted"/>
<dbReference type="Pfam" id="PF01476">
    <property type="entry name" value="LysM"/>
    <property type="match status" value="1"/>
</dbReference>
<dbReference type="InterPro" id="IPR036779">
    <property type="entry name" value="LysM_dom_sf"/>
</dbReference>
<dbReference type="Pfam" id="PF19266">
    <property type="entry name" value="CIS_tube"/>
    <property type="match status" value="1"/>
</dbReference>
<evidence type="ECO:0000259" key="1">
    <source>
        <dbReference type="PROSITE" id="PS51782"/>
    </source>
</evidence>
<dbReference type="SMART" id="SM00257">
    <property type="entry name" value="LysM"/>
    <property type="match status" value="1"/>
</dbReference>
<dbReference type="InterPro" id="IPR045361">
    <property type="entry name" value="CIS_tube_prot_N"/>
</dbReference>
<sequence length="221" mass="24252">MAELEKAFLTFEGKNRKKLPFLFNPESITLSRSNEWTSTPMPGRAVTTAIFGGQQSGSMSFELIFDTTDTGGPVTKYTSELLLGMEIDPDLPGSDESTNNGRPPMVVLHWGQLSSFPAVIKSANVTFDYFSPSGVPLRARVKVDLMQYTASNAFTRQNPTSGTPRPHRVHRVQRGETLDRISAKYYGDSTRWRLLADANGIEDPLGIRPGSLITVPQLGSG</sequence>
<organism evidence="2 3">
    <name type="scientific">Jatrophihabitans cynanchi</name>
    <dbReference type="NCBI Taxonomy" id="2944128"/>
    <lineage>
        <taxon>Bacteria</taxon>
        <taxon>Bacillati</taxon>
        <taxon>Actinomycetota</taxon>
        <taxon>Actinomycetes</taxon>
        <taxon>Jatrophihabitantales</taxon>
        <taxon>Jatrophihabitantaceae</taxon>
        <taxon>Jatrophihabitans</taxon>
    </lineage>
</organism>
<keyword evidence="3" id="KW-1185">Reference proteome</keyword>